<dbReference type="InterPro" id="IPR003346">
    <property type="entry name" value="Transposase_20"/>
</dbReference>
<dbReference type="Pfam" id="PF01548">
    <property type="entry name" value="DEDD_Tnp_IS110"/>
    <property type="match status" value="1"/>
</dbReference>
<dbReference type="Proteomes" id="UP001500620">
    <property type="component" value="Unassembled WGS sequence"/>
</dbReference>
<evidence type="ECO:0000313" key="3">
    <source>
        <dbReference type="EMBL" id="GAA4263437.1"/>
    </source>
</evidence>
<evidence type="ECO:0000259" key="1">
    <source>
        <dbReference type="Pfam" id="PF01548"/>
    </source>
</evidence>
<dbReference type="InterPro" id="IPR002525">
    <property type="entry name" value="Transp_IS110-like_N"/>
</dbReference>
<gene>
    <name evidence="3" type="ORF">GCM10022255_107980</name>
</gene>
<protein>
    <submittedName>
        <fullName evidence="3">IS110 family transposase</fullName>
    </submittedName>
</protein>
<sequence>MQRVARAWAGIDAGKGHHHVVVIDSEGQRLLSRKVANDEPALAALMAAVLTRAETVTWAIDLADGPAALAITFLLDRGQRVLFVPGVAVNRMSGAYRGEGKTDAKDAAVIADQARMRRDLRELHLDEPLIAELRMLTAHRADLAGDRTRNINRLRIRLLGIFPALERALDFTNRGPLVLISQFQTPAAILETGQRDLALWLRQRQVRNADKLATVAMRAAETQQTRVAGDTTAGELIAQLATTVLELDRQLAELDKLIAERFHSHRHAKVITSMVGIGDLLGAEFLAATGGSLDGFASADQLAGYAGLAPTPRDSGKRVGNLHRPKRYNRQLQRVFYTSALISIQRSHASRTFYDRKRADGKRHTQAVLALARRRVNVLWAMLRDSRPYQERHSTSLAA</sequence>
<reference evidence="4" key="1">
    <citation type="journal article" date="2019" name="Int. J. Syst. Evol. Microbiol.">
        <title>The Global Catalogue of Microorganisms (GCM) 10K type strain sequencing project: providing services to taxonomists for standard genome sequencing and annotation.</title>
        <authorList>
            <consortium name="The Broad Institute Genomics Platform"/>
            <consortium name="The Broad Institute Genome Sequencing Center for Infectious Disease"/>
            <person name="Wu L."/>
            <person name="Ma J."/>
        </authorList>
    </citation>
    <scope>NUCLEOTIDE SEQUENCE [LARGE SCALE GENOMIC DNA]</scope>
    <source>
        <strain evidence="4">JCM 17441</strain>
    </source>
</reference>
<dbReference type="RefSeq" id="WP_345142825.1">
    <property type="nucleotide sequence ID" value="NZ_BAABAT010000069.1"/>
</dbReference>
<dbReference type="EMBL" id="BAABAT010000069">
    <property type="protein sequence ID" value="GAA4263437.1"/>
    <property type="molecule type" value="Genomic_DNA"/>
</dbReference>
<dbReference type="PANTHER" id="PTHR33055:SF3">
    <property type="entry name" value="PUTATIVE TRANSPOSASE FOR IS117-RELATED"/>
    <property type="match status" value="1"/>
</dbReference>
<evidence type="ECO:0000259" key="2">
    <source>
        <dbReference type="Pfam" id="PF02371"/>
    </source>
</evidence>
<accession>A0ABP8DUC8</accession>
<evidence type="ECO:0000313" key="4">
    <source>
        <dbReference type="Proteomes" id="UP001500620"/>
    </source>
</evidence>
<dbReference type="Pfam" id="PF02371">
    <property type="entry name" value="Transposase_20"/>
    <property type="match status" value="1"/>
</dbReference>
<keyword evidence="4" id="KW-1185">Reference proteome</keyword>
<feature type="domain" description="Transposase IS110-like N-terminal" evidence="1">
    <location>
        <begin position="9"/>
        <end position="163"/>
    </location>
</feature>
<name>A0ABP8DUC8_9ACTN</name>
<organism evidence="3 4">
    <name type="scientific">Dactylosporangium darangshiense</name>
    <dbReference type="NCBI Taxonomy" id="579108"/>
    <lineage>
        <taxon>Bacteria</taxon>
        <taxon>Bacillati</taxon>
        <taxon>Actinomycetota</taxon>
        <taxon>Actinomycetes</taxon>
        <taxon>Micromonosporales</taxon>
        <taxon>Micromonosporaceae</taxon>
        <taxon>Dactylosporangium</taxon>
    </lineage>
</organism>
<dbReference type="PANTHER" id="PTHR33055">
    <property type="entry name" value="TRANSPOSASE FOR INSERTION SEQUENCE ELEMENT IS1111A"/>
    <property type="match status" value="1"/>
</dbReference>
<proteinExistence type="predicted"/>
<dbReference type="NCBIfam" id="NF033542">
    <property type="entry name" value="transpos_IS110"/>
    <property type="match status" value="1"/>
</dbReference>
<comment type="caution">
    <text evidence="3">The sequence shown here is derived from an EMBL/GenBank/DDBJ whole genome shotgun (WGS) entry which is preliminary data.</text>
</comment>
<dbReference type="InterPro" id="IPR047650">
    <property type="entry name" value="Transpos_IS110"/>
</dbReference>
<feature type="domain" description="Transposase IS116/IS110/IS902 C-terminal" evidence="2">
    <location>
        <begin position="269"/>
        <end position="354"/>
    </location>
</feature>